<sequence>MGAVRYVICGLVLLLSVQGYNIQGPEQPIALNPTPVSPEINASSPTDSTVNDYSSHPGKLFSWFTGAPKTENKKYTSSLSVQMVSFANIRNGAPVEQQQPFIEIQKTNETFASSGEYSLLHFVSGQNNTPKNAKVTNMVLTFYPTITGEVYGDQCPSGALQVSLMGPDGQTTVGTPAQVKYAKPATTFDMTPMVIAAGPSFNVNDFKVKLEANTNCYVAISIDGDKRPHVEAQIEFWKSETIPDVFAPFIMPVVIVGIVALSILVYRKRTAQTDYTYFYDNAESEQIAYT</sequence>
<keyword evidence="1" id="KW-1133">Transmembrane helix</keyword>
<reference evidence="3" key="1">
    <citation type="journal article" date="2023" name="Nat. Microbiol.">
        <title>Babesia duncani multi-omics identifies virulence factors and drug targets.</title>
        <authorList>
            <person name="Singh P."/>
            <person name="Lonardi S."/>
            <person name="Liang Q."/>
            <person name="Vydyam P."/>
            <person name="Khabirova E."/>
            <person name="Fang T."/>
            <person name="Gihaz S."/>
            <person name="Thekkiniath J."/>
            <person name="Munshi M."/>
            <person name="Abel S."/>
            <person name="Ciampossin L."/>
            <person name="Batugedara G."/>
            <person name="Gupta M."/>
            <person name="Lu X.M."/>
            <person name="Lenz T."/>
            <person name="Chakravarty S."/>
            <person name="Cornillot E."/>
            <person name="Hu Y."/>
            <person name="Ma W."/>
            <person name="Gonzalez L.M."/>
            <person name="Sanchez S."/>
            <person name="Estrada K."/>
            <person name="Sanchez-Flores A."/>
            <person name="Montero E."/>
            <person name="Harb O.S."/>
            <person name="Le Roch K.G."/>
            <person name="Mamoun C.B."/>
        </authorList>
    </citation>
    <scope>NUCLEOTIDE SEQUENCE</scope>
    <source>
        <strain evidence="3">WA1</strain>
    </source>
</reference>
<feature type="signal peptide" evidence="2">
    <location>
        <begin position="1"/>
        <end position="19"/>
    </location>
</feature>
<dbReference type="KEGG" id="bdw:94335667"/>
<keyword evidence="4" id="KW-1185">Reference proteome</keyword>
<keyword evidence="1" id="KW-0472">Membrane</keyword>
<proteinExistence type="predicted"/>
<dbReference type="AlphaFoldDB" id="A0AAD9UQX3"/>
<dbReference type="GeneID" id="94335667"/>
<evidence type="ECO:0000313" key="3">
    <source>
        <dbReference type="EMBL" id="KAK2198357.1"/>
    </source>
</evidence>
<feature type="chain" id="PRO_5042041107" evidence="2">
    <location>
        <begin position="20"/>
        <end position="290"/>
    </location>
</feature>
<dbReference type="Proteomes" id="UP001214638">
    <property type="component" value="Unassembled WGS sequence"/>
</dbReference>
<comment type="caution">
    <text evidence="3">The sequence shown here is derived from an EMBL/GenBank/DDBJ whole genome shotgun (WGS) entry which is preliminary data.</text>
</comment>
<protein>
    <submittedName>
        <fullName evidence="3">Uncharacterized protein</fullName>
    </submittedName>
</protein>
<dbReference type="EMBL" id="JALLKP010000001">
    <property type="protein sequence ID" value="KAK2198357.1"/>
    <property type="molecule type" value="Genomic_DNA"/>
</dbReference>
<evidence type="ECO:0000256" key="1">
    <source>
        <dbReference type="SAM" id="Phobius"/>
    </source>
</evidence>
<keyword evidence="1" id="KW-0812">Transmembrane</keyword>
<feature type="transmembrane region" description="Helical" evidence="1">
    <location>
        <begin position="245"/>
        <end position="266"/>
    </location>
</feature>
<organism evidence="3 4">
    <name type="scientific">Babesia duncani</name>
    <dbReference type="NCBI Taxonomy" id="323732"/>
    <lineage>
        <taxon>Eukaryota</taxon>
        <taxon>Sar</taxon>
        <taxon>Alveolata</taxon>
        <taxon>Apicomplexa</taxon>
        <taxon>Aconoidasida</taxon>
        <taxon>Piroplasmida</taxon>
        <taxon>Babesiidae</taxon>
        <taxon>Babesia</taxon>
    </lineage>
</organism>
<name>A0AAD9UQX3_9APIC</name>
<gene>
    <name evidence="3" type="ORF">BdWA1_001369</name>
</gene>
<evidence type="ECO:0000256" key="2">
    <source>
        <dbReference type="SAM" id="SignalP"/>
    </source>
</evidence>
<evidence type="ECO:0000313" key="4">
    <source>
        <dbReference type="Proteomes" id="UP001214638"/>
    </source>
</evidence>
<dbReference type="RefSeq" id="XP_067805199.1">
    <property type="nucleotide sequence ID" value="XM_067946408.1"/>
</dbReference>
<accession>A0AAD9UQX3</accession>
<keyword evidence="2" id="KW-0732">Signal</keyword>